<evidence type="ECO:0000256" key="1">
    <source>
        <dbReference type="ARBA" id="ARBA00006926"/>
    </source>
</evidence>
<name>A0A1H9UXL6_9RHOB</name>
<keyword evidence="8" id="KW-1185">Reference proteome</keyword>
<dbReference type="PRINTS" id="PR01011">
    <property type="entry name" value="GLUTPROXDASE"/>
</dbReference>
<feature type="chain" id="PRO_5011446353" description="Glutathione peroxidase" evidence="6">
    <location>
        <begin position="20"/>
        <end position="173"/>
    </location>
</feature>
<reference evidence="7 8" key="1">
    <citation type="submission" date="2016-10" db="EMBL/GenBank/DDBJ databases">
        <authorList>
            <person name="de Groot N.N."/>
        </authorList>
    </citation>
    <scope>NUCLEOTIDE SEQUENCE [LARGE SCALE GENOMIC DNA]</scope>
    <source>
        <strain evidence="7 8">DSM 23042</strain>
    </source>
</reference>
<evidence type="ECO:0000256" key="4">
    <source>
        <dbReference type="PIRSR" id="PIRSR000303-1"/>
    </source>
</evidence>
<dbReference type="PIRSF" id="PIRSF000303">
    <property type="entry name" value="Glutathion_perox"/>
    <property type="match status" value="1"/>
</dbReference>
<evidence type="ECO:0000256" key="5">
    <source>
        <dbReference type="RuleBase" id="RU000499"/>
    </source>
</evidence>
<dbReference type="PANTHER" id="PTHR11592:SF78">
    <property type="entry name" value="GLUTATHIONE PEROXIDASE"/>
    <property type="match status" value="1"/>
</dbReference>
<dbReference type="InterPro" id="IPR036249">
    <property type="entry name" value="Thioredoxin-like_sf"/>
</dbReference>
<dbReference type="PROSITE" id="PS51355">
    <property type="entry name" value="GLUTATHIONE_PEROXID_3"/>
    <property type="match status" value="1"/>
</dbReference>
<evidence type="ECO:0000313" key="7">
    <source>
        <dbReference type="EMBL" id="SES14225.1"/>
    </source>
</evidence>
<accession>A0A1H9UXL6</accession>
<evidence type="ECO:0000313" key="8">
    <source>
        <dbReference type="Proteomes" id="UP000198885"/>
    </source>
</evidence>
<dbReference type="Proteomes" id="UP000198885">
    <property type="component" value="Unassembled WGS sequence"/>
</dbReference>
<dbReference type="GO" id="GO:0004601">
    <property type="term" value="F:peroxidase activity"/>
    <property type="evidence" value="ECO:0007669"/>
    <property type="project" value="UniProtKB-KW"/>
</dbReference>
<comment type="similarity">
    <text evidence="1 5">Belongs to the glutathione peroxidase family.</text>
</comment>
<evidence type="ECO:0000256" key="3">
    <source>
        <dbReference type="ARBA" id="ARBA00023002"/>
    </source>
</evidence>
<dbReference type="STRING" id="641238.SAMN04490244_10679"/>
<dbReference type="PANTHER" id="PTHR11592">
    <property type="entry name" value="GLUTATHIONE PEROXIDASE"/>
    <property type="match status" value="1"/>
</dbReference>
<evidence type="ECO:0000256" key="6">
    <source>
        <dbReference type="SAM" id="SignalP"/>
    </source>
</evidence>
<dbReference type="OrthoDB" id="9785502at2"/>
<dbReference type="RefSeq" id="WP_092693667.1">
    <property type="nucleotide sequence ID" value="NZ_FOGU01000006.1"/>
</dbReference>
<dbReference type="Gene3D" id="3.40.30.10">
    <property type="entry name" value="Glutaredoxin"/>
    <property type="match status" value="1"/>
</dbReference>
<feature type="signal peptide" evidence="6">
    <location>
        <begin position="1"/>
        <end position="19"/>
    </location>
</feature>
<dbReference type="SUPFAM" id="SSF52833">
    <property type="entry name" value="Thioredoxin-like"/>
    <property type="match status" value="1"/>
</dbReference>
<dbReference type="Pfam" id="PF00255">
    <property type="entry name" value="GSHPx"/>
    <property type="match status" value="1"/>
</dbReference>
<proteinExistence type="inferred from homology"/>
<dbReference type="InterPro" id="IPR000889">
    <property type="entry name" value="Glutathione_peroxidase"/>
</dbReference>
<keyword evidence="6" id="KW-0732">Signal</keyword>
<keyword evidence="3 5" id="KW-0560">Oxidoreductase</keyword>
<dbReference type="AlphaFoldDB" id="A0A1H9UXL6"/>
<evidence type="ECO:0000256" key="2">
    <source>
        <dbReference type="ARBA" id="ARBA00022559"/>
    </source>
</evidence>
<organism evidence="7 8">
    <name type="scientific">Tranquillimonas rosea</name>
    <dbReference type="NCBI Taxonomy" id="641238"/>
    <lineage>
        <taxon>Bacteria</taxon>
        <taxon>Pseudomonadati</taxon>
        <taxon>Pseudomonadota</taxon>
        <taxon>Alphaproteobacteria</taxon>
        <taxon>Rhodobacterales</taxon>
        <taxon>Roseobacteraceae</taxon>
        <taxon>Tranquillimonas</taxon>
    </lineage>
</organism>
<dbReference type="GO" id="GO:0034599">
    <property type="term" value="P:cellular response to oxidative stress"/>
    <property type="evidence" value="ECO:0007669"/>
    <property type="project" value="TreeGrafter"/>
</dbReference>
<gene>
    <name evidence="7" type="ORF">SAMN04490244_10679</name>
</gene>
<dbReference type="CDD" id="cd00340">
    <property type="entry name" value="GSH_Peroxidase"/>
    <property type="match status" value="1"/>
</dbReference>
<keyword evidence="2 5" id="KW-0575">Peroxidase</keyword>
<feature type="active site" evidence="4">
    <location>
        <position position="52"/>
    </location>
</feature>
<protein>
    <recommendedName>
        <fullName evidence="5">Glutathione peroxidase</fullName>
    </recommendedName>
</protein>
<dbReference type="EMBL" id="FOGU01000006">
    <property type="protein sequence ID" value="SES14225.1"/>
    <property type="molecule type" value="Genomic_DNA"/>
</dbReference>
<sequence>MRLLLACIAALALALPAMAKEPFRFAALEGGTHDLSAWQGAPVLVTNTASLCAFTPQYEGLQALYDRYRDRGLVVLAVPSDDFRQELGSEAEVKEFCELTYGLDLPMTEITRVRGADAHPFYRWLAEAHGFTPRWNFNKVLLGPDGELAATFGSATRPLSAPVISRIEALLSE</sequence>